<dbReference type="SUPFAM" id="SSF51101">
    <property type="entry name" value="Mannose-binding lectins"/>
    <property type="match status" value="1"/>
</dbReference>
<proteinExistence type="predicted"/>
<sequence>MFASINNKTYSQMVFLRDFQHARSSLGEPSVVMNDDYSKPKEDDEDDTDNDEISDDGEDDDNNNKKENFLALFILNHLDIQKLQSLTGLTYKSMIKCKIDNSNYLIIFQPQLDLFKRFNKNEWAARNFLTLLSDFRLKSKYDLSLYEKNSKAYFENIYKRLDLAWVFPNLTKIVIFVNHKSITSLVFHHHITNKNQIIRSFHTLGTPDGFPFIFEFKPTEIFLGFKIAVSEVGITGLAIVTDSRCSPWYGNFSITTGVFGSFEDVLVRDGEKIVAVCGVSDYGIKSLNLLMLPSNNF</sequence>
<feature type="compositionally biased region" description="Acidic residues" evidence="1">
    <location>
        <begin position="43"/>
        <end position="61"/>
    </location>
</feature>
<dbReference type="EMBL" id="CABVLU010000001">
    <property type="protein sequence ID" value="VVT44076.1"/>
    <property type="molecule type" value="Genomic_DNA"/>
</dbReference>
<evidence type="ECO:0000313" key="2">
    <source>
        <dbReference type="EMBL" id="VVT44076.1"/>
    </source>
</evidence>
<dbReference type="AlphaFoldDB" id="A0A5E8AYN2"/>
<dbReference type="Proteomes" id="UP000398389">
    <property type="component" value="Unassembled WGS sequence"/>
</dbReference>
<dbReference type="Gene3D" id="2.100.10.30">
    <property type="entry name" value="Jacalin-like lectin domain"/>
    <property type="match status" value="1"/>
</dbReference>
<reference evidence="2 3" key="1">
    <citation type="submission" date="2019-09" db="EMBL/GenBank/DDBJ databases">
        <authorList>
            <person name="Brejova B."/>
        </authorList>
    </citation>
    <scope>NUCLEOTIDE SEQUENCE [LARGE SCALE GENOMIC DNA]</scope>
</reference>
<dbReference type="RefSeq" id="XP_031850905.1">
    <property type="nucleotide sequence ID" value="XM_031995014.1"/>
</dbReference>
<accession>A0A5E8AYN2</accession>
<name>A0A5E8AYN2_9ASCO</name>
<organism evidence="2 3">
    <name type="scientific">Magnusiomyces paraingens</name>
    <dbReference type="NCBI Taxonomy" id="2606893"/>
    <lineage>
        <taxon>Eukaryota</taxon>
        <taxon>Fungi</taxon>
        <taxon>Dikarya</taxon>
        <taxon>Ascomycota</taxon>
        <taxon>Saccharomycotina</taxon>
        <taxon>Dipodascomycetes</taxon>
        <taxon>Dipodascales</taxon>
        <taxon>Dipodascaceae</taxon>
        <taxon>Magnusiomyces</taxon>
    </lineage>
</organism>
<evidence type="ECO:0000256" key="1">
    <source>
        <dbReference type="SAM" id="MobiDB-lite"/>
    </source>
</evidence>
<dbReference type="InterPro" id="IPR036404">
    <property type="entry name" value="Jacalin-like_lectin_dom_sf"/>
</dbReference>
<protein>
    <submittedName>
        <fullName evidence="2">Uncharacterized protein</fullName>
    </submittedName>
</protein>
<gene>
    <name evidence="2" type="ORF">SAPINGB_P000290</name>
</gene>
<feature type="region of interest" description="Disordered" evidence="1">
    <location>
        <begin position="27"/>
        <end position="62"/>
    </location>
</feature>
<evidence type="ECO:0000313" key="3">
    <source>
        <dbReference type="Proteomes" id="UP000398389"/>
    </source>
</evidence>
<keyword evidence="3" id="KW-1185">Reference proteome</keyword>
<dbReference type="GeneID" id="43579114"/>